<feature type="compositionally biased region" description="Basic and acidic residues" evidence="1">
    <location>
        <begin position="105"/>
        <end position="115"/>
    </location>
</feature>
<keyword evidence="2" id="KW-0732">Signal</keyword>
<dbReference type="EMBL" id="VSRR010059752">
    <property type="protein sequence ID" value="MPC82429.1"/>
    <property type="molecule type" value="Genomic_DNA"/>
</dbReference>
<organism evidence="3 4">
    <name type="scientific">Portunus trituberculatus</name>
    <name type="common">Swimming crab</name>
    <name type="synonym">Neptunus trituberculatus</name>
    <dbReference type="NCBI Taxonomy" id="210409"/>
    <lineage>
        <taxon>Eukaryota</taxon>
        <taxon>Metazoa</taxon>
        <taxon>Ecdysozoa</taxon>
        <taxon>Arthropoda</taxon>
        <taxon>Crustacea</taxon>
        <taxon>Multicrustacea</taxon>
        <taxon>Malacostraca</taxon>
        <taxon>Eumalacostraca</taxon>
        <taxon>Eucarida</taxon>
        <taxon>Decapoda</taxon>
        <taxon>Pleocyemata</taxon>
        <taxon>Brachyura</taxon>
        <taxon>Eubrachyura</taxon>
        <taxon>Portunoidea</taxon>
        <taxon>Portunidae</taxon>
        <taxon>Portuninae</taxon>
        <taxon>Portunus</taxon>
    </lineage>
</organism>
<name>A0A5B7IKH9_PORTR</name>
<feature type="compositionally biased region" description="Basic residues" evidence="1">
    <location>
        <begin position="84"/>
        <end position="94"/>
    </location>
</feature>
<evidence type="ECO:0000256" key="1">
    <source>
        <dbReference type="SAM" id="MobiDB-lite"/>
    </source>
</evidence>
<dbReference type="AlphaFoldDB" id="A0A5B7IKH9"/>
<comment type="caution">
    <text evidence="3">The sequence shown here is derived from an EMBL/GenBank/DDBJ whole genome shotgun (WGS) entry which is preliminary data.</text>
</comment>
<evidence type="ECO:0008006" key="5">
    <source>
        <dbReference type="Google" id="ProtNLM"/>
    </source>
</evidence>
<sequence>MKPHYVIALLLMTPPSVLHSTSSSLQTLNFLAMIVSAAHYSCCWTVGRKEGRWKEGGKMCVCVQETASQSASHPATQTKATSQTHKKEKTKHTKLNTNKINQENRNTRKYDKETIQEEEESEKNREEGKEEEEEEEVEEP</sequence>
<reference evidence="3 4" key="1">
    <citation type="submission" date="2019-05" db="EMBL/GenBank/DDBJ databases">
        <title>Another draft genome of Portunus trituberculatus and its Hox gene families provides insights of decapod evolution.</title>
        <authorList>
            <person name="Jeong J.-H."/>
            <person name="Song I."/>
            <person name="Kim S."/>
            <person name="Choi T."/>
            <person name="Kim D."/>
            <person name="Ryu S."/>
            <person name="Kim W."/>
        </authorList>
    </citation>
    <scope>NUCLEOTIDE SEQUENCE [LARGE SCALE GENOMIC DNA]</scope>
    <source>
        <tissue evidence="3">Muscle</tissue>
    </source>
</reference>
<evidence type="ECO:0000313" key="4">
    <source>
        <dbReference type="Proteomes" id="UP000324222"/>
    </source>
</evidence>
<accession>A0A5B7IKH9</accession>
<feature type="chain" id="PRO_5022673165" description="Secreted protein" evidence="2">
    <location>
        <begin position="20"/>
        <end position="140"/>
    </location>
</feature>
<protein>
    <recommendedName>
        <fullName evidence="5">Secreted protein</fullName>
    </recommendedName>
</protein>
<feature type="compositionally biased region" description="Polar residues" evidence="1">
    <location>
        <begin position="66"/>
        <end position="83"/>
    </location>
</feature>
<dbReference type="Proteomes" id="UP000324222">
    <property type="component" value="Unassembled WGS sequence"/>
</dbReference>
<feature type="compositionally biased region" description="Acidic residues" evidence="1">
    <location>
        <begin position="129"/>
        <end position="140"/>
    </location>
</feature>
<keyword evidence="4" id="KW-1185">Reference proteome</keyword>
<feature type="region of interest" description="Disordered" evidence="1">
    <location>
        <begin position="66"/>
        <end position="140"/>
    </location>
</feature>
<feature type="signal peptide" evidence="2">
    <location>
        <begin position="1"/>
        <end position="19"/>
    </location>
</feature>
<gene>
    <name evidence="3" type="ORF">E2C01_077097</name>
</gene>
<proteinExistence type="predicted"/>
<evidence type="ECO:0000313" key="3">
    <source>
        <dbReference type="EMBL" id="MPC82429.1"/>
    </source>
</evidence>
<evidence type="ECO:0000256" key="2">
    <source>
        <dbReference type="SAM" id="SignalP"/>
    </source>
</evidence>